<dbReference type="EC" id="2.8.1.7" evidence="3 8"/>
<proteinExistence type="inferred from homology"/>
<dbReference type="InterPro" id="IPR000192">
    <property type="entry name" value="Aminotrans_V_dom"/>
</dbReference>
<name>A0A919SL23_9ACTN</name>
<accession>A0A919SL23</accession>
<evidence type="ECO:0000259" key="9">
    <source>
        <dbReference type="Pfam" id="PF00266"/>
    </source>
</evidence>
<evidence type="ECO:0000313" key="11">
    <source>
        <dbReference type="Proteomes" id="UP000681340"/>
    </source>
</evidence>
<dbReference type="PROSITE" id="PS00595">
    <property type="entry name" value="AA_TRANSFER_CLASS_5"/>
    <property type="match status" value="1"/>
</dbReference>
<dbReference type="InterPro" id="IPR015421">
    <property type="entry name" value="PyrdxlP-dep_Trfase_major"/>
</dbReference>
<dbReference type="Proteomes" id="UP000681340">
    <property type="component" value="Unassembled WGS sequence"/>
</dbReference>
<dbReference type="SUPFAM" id="SSF53383">
    <property type="entry name" value="PLP-dependent transferases"/>
    <property type="match status" value="1"/>
</dbReference>
<keyword evidence="11" id="KW-1185">Reference proteome</keyword>
<dbReference type="Gene3D" id="3.90.1150.10">
    <property type="entry name" value="Aspartate Aminotransferase, domain 1"/>
    <property type="match status" value="1"/>
</dbReference>
<evidence type="ECO:0000313" key="10">
    <source>
        <dbReference type="EMBL" id="GIM74392.1"/>
    </source>
</evidence>
<dbReference type="Pfam" id="PF00266">
    <property type="entry name" value="Aminotran_5"/>
    <property type="match status" value="1"/>
</dbReference>
<dbReference type="CDD" id="cd06453">
    <property type="entry name" value="SufS_like"/>
    <property type="match status" value="1"/>
</dbReference>
<comment type="function">
    <text evidence="8">Catalyzes the removal of elemental sulfur and selenium atoms from L-cysteine, L-cystine, L-selenocysteine, and L-selenocystine to produce L-alanine.</text>
</comment>
<evidence type="ECO:0000256" key="5">
    <source>
        <dbReference type="ARBA" id="ARBA00022898"/>
    </source>
</evidence>
<comment type="similarity">
    <text evidence="2 8">Belongs to the class-V pyridoxal-phosphate-dependent aminotransferase family. Csd subfamily.</text>
</comment>
<dbReference type="PANTHER" id="PTHR43586">
    <property type="entry name" value="CYSTEINE DESULFURASE"/>
    <property type="match status" value="1"/>
</dbReference>
<comment type="caution">
    <text evidence="10">The sequence shown here is derived from an EMBL/GenBank/DDBJ whole genome shotgun (WGS) entry which is preliminary data.</text>
</comment>
<evidence type="ECO:0000256" key="2">
    <source>
        <dbReference type="ARBA" id="ARBA00010447"/>
    </source>
</evidence>
<dbReference type="InterPro" id="IPR010970">
    <property type="entry name" value="Cys_dSase_SufS"/>
</dbReference>
<keyword evidence="4 8" id="KW-0808">Transferase</keyword>
<gene>
    <name evidence="10" type="primary">csd_1</name>
    <name evidence="10" type="ORF">Aau02nite_60750</name>
</gene>
<dbReference type="AlphaFoldDB" id="A0A919SL23"/>
<evidence type="ECO:0000256" key="3">
    <source>
        <dbReference type="ARBA" id="ARBA00012239"/>
    </source>
</evidence>
<evidence type="ECO:0000256" key="1">
    <source>
        <dbReference type="ARBA" id="ARBA00001933"/>
    </source>
</evidence>
<feature type="domain" description="Aminotransferase class V" evidence="9">
    <location>
        <begin position="26"/>
        <end position="404"/>
    </location>
</feature>
<evidence type="ECO:0000256" key="4">
    <source>
        <dbReference type="ARBA" id="ARBA00022679"/>
    </source>
</evidence>
<evidence type="ECO:0000256" key="6">
    <source>
        <dbReference type="ARBA" id="ARBA00050776"/>
    </source>
</evidence>
<sequence>MTGYDINRIRGDFPILSRSIHGQPLVYLDSASTAQTPRQVLEAIDAHQRGHHANVGRSAHTLATAATAAYEDARAQVAGFLGGHDPDEVVFTKNATEALNLVAGAFRPRSEDTGGDPRFLLGPGDEIVVTEMEHHSNLLPWQQLCERTGATLRWLSLTDDGRLDLSDLDAVIGPRTRLVSWVHVSNILGTVNPTQCIVARARAVGALTVLDASQSVPHRPVDVGVLDVDLLAFSGHKMCGPTGVGVLWGRADVLAAMPPLLTGGGMVADTSMIGAAFRAAPACFEAGTPPIAQAVGLGAAARYLTDVGMTAVARHEQRLVGHAVDGLADVPGLRLFGPPDRAGVIAFVVAGADAHDVGAYLDQAGVQVRVGRHCAGPVCARFGVPAMVRASFHLYTTIADVEALVKGVDAARRQLC</sequence>
<comment type="catalytic activity">
    <reaction evidence="6 8">
        <text>(sulfur carrier)-H + L-cysteine = (sulfur carrier)-SH + L-alanine</text>
        <dbReference type="Rhea" id="RHEA:43892"/>
        <dbReference type="Rhea" id="RHEA-COMP:14737"/>
        <dbReference type="Rhea" id="RHEA-COMP:14739"/>
        <dbReference type="ChEBI" id="CHEBI:29917"/>
        <dbReference type="ChEBI" id="CHEBI:35235"/>
        <dbReference type="ChEBI" id="CHEBI:57972"/>
        <dbReference type="ChEBI" id="CHEBI:64428"/>
        <dbReference type="EC" id="2.8.1.7"/>
    </reaction>
</comment>
<dbReference type="EMBL" id="BOQL01000050">
    <property type="protein sequence ID" value="GIM74392.1"/>
    <property type="molecule type" value="Genomic_DNA"/>
</dbReference>
<protein>
    <recommendedName>
        <fullName evidence="3 8">Cysteine desulfurase</fullName>
        <ecNumber evidence="3 8">2.8.1.7</ecNumber>
    </recommendedName>
</protein>
<evidence type="ECO:0000256" key="8">
    <source>
        <dbReference type="RuleBase" id="RU004506"/>
    </source>
</evidence>
<dbReference type="GO" id="GO:0030170">
    <property type="term" value="F:pyridoxal phosphate binding"/>
    <property type="evidence" value="ECO:0007669"/>
    <property type="project" value="UniProtKB-UniRule"/>
</dbReference>
<dbReference type="InterPro" id="IPR015424">
    <property type="entry name" value="PyrdxlP-dep_Trfase"/>
</dbReference>
<reference evidence="10" key="1">
    <citation type="submission" date="2021-03" db="EMBL/GenBank/DDBJ databases">
        <title>Whole genome shotgun sequence of Actinoplanes auranticolor NBRC 12245.</title>
        <authorList>
            <person name="Komaki H."/>
            <person name="Tamura T."/>
        </authorList>
    </citation>
    <scope>NUCLEOTIDE SEQUENCE</scope>
    <source>
        <strain evidence="10">NBRC 12245</strain>
    </source>
</reference>
<dbReference type="PANTHER" id="PTHR43586:SF8">
    <property type="entry name" value="CYSTEINE DESULFURASE 1, CHLOROPLASTIC"/>
    <property type="match status" value="1"/>
</dbReference>
<comment type="cofactor">
    <cofactor evidence="1 7">
        <name>pyridoxal 5'-phosphate</name>
        <dbReference type="ChEBI" id="CHEBI:597326"/>
    </cofactor>
</comment>
<dbReference type="Gene3D" id="3.40.640.10">
    <property type="entry name" value="Type I PLP-dependent aspartate aminotransferase-like (Major domain)"/>
    <property type="match status" value="1"/>
</dbReference>
<organism evidence="10 11">
    <name type="scientific">Actinoplanes auranticolor</name>
    <dbReference type="NCBI Taxonomy" id="47988"/>
    <lineage>
        <taxon>Bacteria</taxon>
        <taxon>Bacillati</taxon>
        <taxon>Actinomycetota</taxon>
        <taxon>Actinomycetes</taxon>
        <taxon>Micromonosporales</taxon>
        <taxon>Micromonosporaceae</taxon>
        <taxon>Actinoplanes</taxon>
    </lineage>
</organism>
<keyword evidence="5 8" id="KW-0663">Pyridoxal phosphate</keyword>
<evidence type="ECO:0000256" key="7">
    <source>
        <dbReference type="RuleBase" id="RU004504"/>
    </source>
</evidence>
<dbReference type="InterPro" id="IPR015422">
    <property type="entry name" value="PyrdxlP-dep_Trfase_small"/>
</dbReference>
<dbReference type="GO" id="GO:0006534">
    <property type="term" value="P:cysteine metabolic process"/>
    <property type="evidence" value="ECO:0007669"/>
    <property type="project" value="UniProtKB-UniRule"/>
</dbReference>
<dbReference type="NCBIfam" id="TIGR01979">
    <property type="entry name" value="sufS"/>
    <property type="match status" value="1"/>
</dbReference>
<dbReference type="GO" id="GO:0031071">
    <property type="term" value="F:cysteine desulfurase activity"/>
    <property type="evidence" value="ECO:0007669"/>
    <property type="project" value="UniProtKB-UniRule"/>
</dbReference>
<dbReference type="InterPro" id="IPR020578">
    <property type="entry name" value="Aminotrans_V_PyrdxlP_BS"/>
</dbReference>